<feature type="domain" description="Ice-binding protein C-terminal" evidence="1">
    <location>
        <begin position="218"/>
        <end position="241"/>
    </location>
</feature>
<proteinExistence type="predicted"/>
<protein>
    <recommendedName>
        <fullName evidence="1">Ice-binding protein C-terminal domain-containing protein</fullName>
    </recommendedName>
</protein>
<evidence type="ECO:0000313" key="2">
    <source>
        <dbReference type="EMBL" id="PND05234.1"/>
    </source>
</evidence>
<dbReference type="Proteomes" id="UP000236075">
    <property type="component" value="Unassembled WGS sequence"/>
</dbReference>
<dbReference type="Pfam" id="PF07589">
    <property type="entry name" value="PEP-CTERM"/>
    <property type="match status" value="1"/>
</dbReference>
<dbReference type="PROSITE" id="PS00976">
    <property type="entry name" value="NMT_2"/>
    <property type="match status" value="1"/>
</dbReference>
<comment type="caution">
    <text evidence="2">The sequence shown here is derived from an EMBL/GenBank/DDBJ whole genome shotgun (WGS) entry which is preliminary data.</text>
</comment>
<dbReference type="SUPFAM" id="SSF49899">
    <property type="entry name" value="Concanavalin A-like lectins/glucanases"/>
    <property type="match status" value="1"/>
</dbReference>
<dbReference type="InterPro" id="IPR013424">
    <property type="entry name" value="Ice-binding_C"/>
</dbReference>
<dbReference type="EMBL" id="PJLB01000004">
    <property type="protein sequence ID" value="PND05234.1"/>
    <property type="molecule type" value="Genomic_DNA"/>
</dbReference>
<dbReference type="GO" id="GO:0004379">
    <property type="term" value="F:glycylpeptide N-tetradecanoyltransferase activity"/>
    <property type="evidence" value="ECO:0007669"/>
    <property type="project" value="InterPro"/>
</dbReference>
<accession>A0AAX0WNT5</accession>
<organism evidence="2 3">
    <name type="scientific">Akkermansia muciniphila</name>
    <dbReference type="NCBI Taxonomy" id="239935"/>
    <lineage>
        <taxon>Bacteria</taxon>
        <taxon>Pseudomonadati</taxon>
        <taxon>Verrucomicrobiota</taxon>
        <taxon>Verrucomicrobiia</taxon>
        <taxon>Verrucomicrobiales</taxon>
        <taxon>Akkermansiaceae</taxon>
        <taxon>Akkermansia</taxon>
    </lineage>
</organism>
<gene>
    <name evidence="2" type="ORF">CXT95_02150</name>
</gene>
<evidence type="ECO:0000313" key="3">
    <source>
        <dbReference type="Proteomes" id="UP000236075"/>
    </source>
</evidence>
<evidence type="ECO:0000259" key="1">
    <source>
        <dbReference type="Pfam" id="PF07589"/>
    </source>
</evidence>
<dbReference type="AlphaFoldDB" id="A0AAX0WNT5"/>
<name>A0AAX0WNT5_9BACT</name>
<dbReference type="InterPro" id="IPR022678">
    <property type="entry name" value="NMT_CS"/>
</dbReference>
<reference evidence="2 3" key="1">
    <citation type="journal article" date="2017" name="BMC Genomics">
        <title>Genome sequencing of 39 Akkermansia muciniphila isolates reveals its population structure, genomic and functional diverisity, and global distribution in mammalian gut microbiotas.</title>
        <authorList>
            <person name="Guo X."/>
            <person name="Li S."/>
            <person name="Zhang J."/>
            <person name="Wu F."/>
            <person name="Li X."/>
            <person name="Wu D."/>
            <person name="Zhang M."/>
            <person name="Ou Z."/>
            <person name="Jie Z."/>
            <person name="Yan Q."/>
            <person name="Li P."/>
            <person name="Yi J."/>
            <person name="Peng Y."/>
        </authorList>
    </citation>
    <scope>NUCLEOTIDE SEQUENCE [LARGE SCALE GENOMIC DNA]</scope>
    <source>
        <strain evidence="2 3">GP28</strain>
    </source>
</reference>
<sequence length="242" mass="25209">MAIAACCSVPALASPGSVEPTAGTSYVAGTATTTEGITLGKDMTFGSLSQSALPGGFIPYGGNFYASNYTISLWLDTSSLTEGTQTTLFGYYGTNAGQSYGTNALYLTTDAKFGMGDGNLNTSTGSFSQNRGDVSETPVVLEGGLLNVTLAVTGANQSQSVEVYVNGSLLDTLSYNGNMNGNRTDIQSWINPNLTWGEIQWTDTKLSAEQIAGFAGLQVPEPASASLGILGLAVLMMRRRRS</sequence>
<dbReference type="InterPro" id="IPR013320">
    <property type="entry name" value="ConA-like_dom_sf"/>
</dbReference>
<dbReference type="Gene3D" id="2.60.120.200">
    <property type="match status" value="1"/>
</dbReference>